<proteinExistence type="predicted"/>
<evidence type="ECO:0000256" key="1">
    <source>
        <dbReference type="SAM" id="Coils"/>
    </source>
</evidence>
<dbReference type="AlphaFoldDB" id="A0ABD2XYZ9"/>
<feature type="domain" description="Survival Motor Neuron Gemin2-binding" evidence="3">
    <location>
        <begin position="3"/>
        <end position="33"/>
    </location>
</feature>
<feature type="region of interest" description="Disordered" evidence="2">
    <location>
        <begin position="30"/>
        <end position="70"/>
    </location>
</feature>
<dbReference type="Pfam" id="PF20636">
    <property type="entry name" value="SMN_G2-BD"/>
    <property type="match status" value="1"/>
</dbReference>
<dbReference type="PANTHER" id="PTHR39267:SF1">
    <property type="entry name" value="SURVIVAL MOTOR NEURON PROTEIN"/>
    <property type="match status" value="1"/>
</dbReference>
<reference evidence="4 5" key="1">
    <citation type="submission" date="2024-11" db="EMBL/GenBank/DDBJ databases">
        <title>A near-complete genome assembly of Cinchona calisaya.</title>
        <authorList>
            <person name="Lian D.C."/>
            <person name="Zhao X.W."/>
            <person name="Wei L."/>
        </authorList>
    </citation>
    <scope>NUCLEOTIDE SEQUENCE [LARGE SCALE GENOMIC DNA]</scope>
    <source>
        <tissue evidence="4">Nenye</tissue>
    </source>
</reference>
<sequence length="318" mass="34477">MGKDKHQEVQLWDDSALINAFNDAVSNYKKMHSKGSQISSADGGKVISSKEEKSSAFVDDNADDAGRFGEISDDNKVSLDTAAEGEENDNVLTVKEMSCLESEGPENHVGSSNGQHIHQEPVGCLNSESTEDYNQLVNKYYELEEQRQKILQQLNHFGYWNYDSGLTAVTSQEPEASTFQAHPTVPSSFCPYGCQSWVAPCTSLPCYCSGGSCVEKSCNAPAEAPSTKNTSPGQTDFVKTAMVAAEQALSSLKEQACTNSVAYANEGKEKQSQTGICPLEKSASSETDLTVVLNAWYSAGFYTGKYLSEQSFAKNKHG</sequence>
<accession>A0ABD2XYZ9</accession>
<dbReference type="InterPro" id="IPR040424">
    <property type="entry name" value="Smn1"/>
</dbReference>
<protein>
    <recommendedName>
        <fullName evidence="3">Survival Motor Neuron Gemin2-binding domain-containing protein</fullName>
    </recommendedName>
</protein>
<dbReference type="EMBL" id="JBJUIK010000016">
    <property type="protein sequence ID" value="KAL3499996.1"/>
    <property type="molecule type" value="Genomic_DNA"/>
</dbReference>
<organism evidence="4 5">
    <name type="scientific">Cinchona calisaya</name>
    <dbReference type="NCBI Taxonomy" id="153742"/>
    <lineage>
        <taxon>Eukaryota</taxon>
        <taxon>Viridiplantae</taxon>
        <taxon>Streptophyta</taxon>
        <taxon>Embryophyta</taxon>
        <taxon>Tracheophyta</taxon>
        <taxon>Spermatophyta</taxon>
        <taxon>Magnoliopsida</taxon>
        <taxon>eudicotyledons</taxon>
        <taxon>Gunneridae</taxon>
        <taxon>Pentapetalae</taxon>
        <taxon>asterids</taxon>
        <taxon>lamiids</taxon>
        <taxon>Gentianales</taxon>
        <taxon>Rubiaceae</taxon>
        <taxon>Cinchonoideae</taxon>
        <taxon>Cinchoneae</taxon>
        <taxon>Cinchona</taxon>
    </lineage>
</organism>
<dbReference type="Proteomes" id="UP001630127">
    <property type="component" value="Unassembled WGS sequence"/>
</dbReference>
<keyword evidence="5" id="KW-1185">Reference proteome</keyword>
<gene>
    <name evidence="4" type="ORF">ACH5RR_039089</name>
</gene>
<feature type="coiled-coil region" evidence="1">
    <location>
        <begin position="126"/>
        <end position="153"/>
    </location>
</feature>
<evidence type="ECO:0000259" key="3">
    <source>
        <dbReference type="Pfam" id="PF20636"/>
    </source>
</evidence>
<dbReference type="PANTHER" id="PTHR39267">
    <property type="entry name" value="SURVIVAL MOTOR NEURON-LIKE PROTEIN 1"/>
    <property type="match status" value="1"/>
</dbReference>
<evidence type="ECO:0000313" key="5">
    <source>
        <dbReference type="Proteomes" id="UP001630127"/>
    </source>
</evidence>
<name>A0ABD2XYZ9_9GENT</name>
<keyword evidence="1" id="KW-0175">Coiled coil</keyword>
<dbReference type="CDD" id="cd22851">
    <property type="entry name" value="SMN_N"/>
    <property type="match status" value="1"/>
</dbReference>
<evidence type="ECO:0000313" key="4">
    <source>
        <dbReference type="EMBL" id="KAL3499996.1"/>
    </source>
</evidence>
<comment type="caution">
    <text evidence="4">The sequence shown here is derived from an EMBL/GenBank/DDBJ whole genome shotgun (WGS) entry which is preliminary data.</text>
</comment>
<dbReference type="InterPro" id="IPR049481">
    <property type="entry name" value="SMN_G2-BD"/>
</dbReference>
<evidence type="ECO:0000256" key="2">
    <source>
        <dbReference type="SAM" id="MobiDB-lite"/>
    </source>
</evidence>